<dbReference type="EMBL" id="JAGPXF010000003">
    <property type="protein sequence ID" value="KAH7251440.1"/>
    <property type="molecule type" value="Genomic_DNA"/>
</dbReference>
<proteinExistence type="predicted"/>
<dbReference type="OrthoDB" id="5006522at2759"/>
<organism evidence="1 2">
    <name type="scientific">Fusarium tricinctum</name>
    <dbReference type="NCBI Taxonomy" id="61284"/>
    <lineage>
        <taxon>Eukaryota</taxon>
        <taxon>Fungi</taxon>
        <taxon>Dikarya</taxon>
        <taxon>Ascomycota</taxon>
        <taxon>Pezizomycotina</taxon>
        <taxon>Sordariomycetes</taxon>
        <taxon>Hypocreomycetidae</taxon>
        <taxon>Hypocreales</taxon>
        <taxon>Nectriaceae</taxon>
        <taxon>Fusarium</taxon>
        <taxon>Fusarium tricinctum species complex</taxon>
    </lineage>
</organism>
<accession>A0A8K0RZS7</accession>
<evidence type="ECO:0000313" key="2">
    <source>
        <dbReference type="Proteomes" id="UP000813427"/>
    </source>
</evidence>
<dbReference type="Proteomes" id="UP000813427">
    <property type="component" value="Unassembled WGS sequence"/>
</dbReference>
<name>A0A8K0RZS7_9HYPO</name>
<protein>
    <submittedName>
        <fullName evidence="1">Uncharacterized protein</fullName>
    </submittedName>
</protein>
<keyword evidence="2" id="KW-1185">Reference proteome</keyword>
<evidence type="ECO:0000313" key="1">
    <source>
        <dbReference type="EMBL" id="KAH7251440.1"/>
    </source>
</evidence>
<dbReference type="AlphaFoldDB" id="A0A8K0RZS7"/>
<gene>
    <name evidence="1" type="ORF">BKA59DRAFT_472080</name>
</gene>
<comment type="caution">
    <text evidence="1">The sequence shown here is derived from an EMBL/GenBank/DDBJ whole genome shotgun (WGS) entry which is preliminary data.</text>
</comment>
<reference evidence="1" key="1">
    <citation type="journal article" date="2021" name="Nat. Commun.">
        <title>Genetic determinants of endophytism in the Arabidopsis root mycobiome.</title>
        <authorList>
            <person name="Mesny F."/>
            <person name="Miyauchi S."/>
            <person name="Thiergart T."/>
            <person name="Pickel B."/>
            <person name="Atanasova L."/>
            <person name="Karlsson M."/>
            <person name="Huettel B."/>
            <person name="Barry K.W."/>
            <person name="Haridas S."/>
            <person name="Chen C."/>
            <person name="Bauer D."/>
            <person name="Andreopoulos W."/>
            <person name="Pangilinan J."/>
            <person name="LaButti K."/>
            <person name="Riley R."/>
            <person name="Lipzen A."/>
            <person name="Clum A."/>
            <person name="Drula E."/>
            <person name="Henrissat B."/>
            <person name="Kohler A."/>
            <person name="Grigoriev I.V."/>
            <person name="Martin F.M."/>
            <person name="Hacquard S."/>
        </authorList>
    </citation>
    <scope>NUCLEOTIDE SEQUENCE</scope>
    <source>
        <strain evidence="1">MPI-SDFR-AT-0068</strain>
    </source>
</reference>
<sequence length="270" mass="28361">MPSYTTTSLLLPSYSGKFIAEVIGANPTATTFVLDCDFEKNKEDCYVTQRTVVVGPWADKSLAPGAATTGIYRESFVVEEEGYSFSAQCDMSRTYAKTCITITVSATDAGRNDDGSPTVTFPRSTGTAFDMFYHAAGYGAFYWVPVTVTAGQEHLHSARTASSAEATAISDASRIARAVKATISDTETANTNDEDLVTITGEVSPTISTDDDDLVIITGEATSATSTADEDVVTITGEAAPTETSGSAPCMTDASNMWAAVALAAFVALF</sequence>